<dbReference type="EMBL" id="JADFTT010000020">
    <property type="protein sequence ID" value="KAG5772707.1"/>
    <property type="molecule type" value="Genomic_DNA"/>
</dbReference>
<evidence type="ECO:0000256" key="1">
    <source>
        <dbReference type="ARBA" id="ARBA00022737"/>
    </source>
</evidence>
<dbReference type="Pfam" id="PF12796">
    <property type="entry name" value="Ank_2"/>
    <property type="match status" value="2"/>
</dbReference>
<dbReference type="PANTHER" id="PTHR24198:SF165">
    <property type="entry name" value="ANKYRIN REPEAT-CONTAINING PROTEIN-RELATED"/>
    <property type="match status" value="1"/>
</dbReference>
<feature type="repeat" description="ANK" evidence="3">
    <location>
        <begin position="232"/>
        <end position="264"/>
    </location>
</feature>
<name>A0A9P7LAI8_9HYPO</name>
<dbReference type="InterPro" id="IPR002110">
    <property type="entry name" value="Ankyrin_rpt"/>
</dbReference>
<dbReference type="Pfam" id="PF00023">
    <property type="entry name" value="Ank"/>
    <property type="match status" value="1"/>
</dbReference>
<reference evidence="4" key="1">
    <citation type="journal article" date="2020" name="bioRxiv">
        <title>Historical genomics reveals the evolutionary mechanisms behind multiple outbreaks of the host-specific coffee wilt pathogen Fusarium xylarioides.</title>
        <authorList>
            <person name="Peck D."/>
            <person name="Nowell R.W."/>
            <person name="Flood J."/>
            <person name="Ryan M.J."/>
            <person name="Barraclough T.G."/>
        </authorList>
    </citation>
    <scope>NUCLEOTIDE SEQUENCE</scope>
    <source>
        <strain evidence="4">IMI 127659i</strain>
    </source>
</reference>
<protein>
    <recommendedName>
        <fullName evidence="6">Ankyrin</fullName>
    </recommendedName>
</protein>
<reference evidence="4" key="2">
    <citation type="submission" date="2020-10" db="EMBL/GenBank/DDBJ databases">
        <authorList>
            <person name="Peck L.D."/>
            <person name="Nowell R.W."/>
            <person name="Flood J."/>
            <person name="Ryan M.J."/>
            <person name="Barraclough T.G."/>
        </authorList>
    </citation>
    <scope>NUCLEOTIDE SEQUENCE</scope>
    <source>
        <strain evidence="4">IMI 127659i</strain>
    </source>
</reference>
<dbReference type="InterPro" id="IPR036770">
    <property type="entry name" value="Ankyrin_rpt-contain_sf"/>
</dbReference>
<dbReference type="PANTHER" id="PTHR24198">
    <property type="entry name" value="ANKYRIN REPEAT AND PROTEIN KINASE DOMAIN-CONTAINING PROTEIN"/>
    <property type="match status" value="1"/>
</dbReference>
<keyword evidence="1" id="KW-0677">Repeat</keyword>
<sequence length="588" mass="64704">MACFLGLSKIAVSIAEKAEFENDGLLEGVKLALTADHINTVKVLLPQVMTSGEWSILIELCCQQCHIGLLRHMLSDEFSDLMPGEDELKERLGDAARNGFWPIVSCLVQAGAPLGHEKEDLKILKLAVQNGYEGALSELFAADAKWTLVEYPAAIHETDGEELYVTSLLHEAAEYGSAPVIKALVHSGRTSIDIKCGEWNASALHSTAKADYAEAAEALLEAGADTTTADDLGTSVLLLACIYSSEKVVRVLLSHGADPEQEIRTGSKWKPLQIAAYTGNKNLVRLLLEYGAFPDAVHSRHGTPLNIAVDRVGSGTIDAYCQVLELLLGFNANPNTQNNHGSTPLHLALKHDFPGMERVIRILKQHGADVDKCDNKGNSPLFYALQGQHQNIKLLWDHDSVVDFDADHILPLLMDAAGHGLKARIEMLLRLGGDKEQHQHQRDKFGRHAHDVAFDADIRHLLGAPDFIGENNDQDGMCPFVKRYLYPKQDKSTPLPDWYCDDCGKSMGSGLFLHCCDCGADCEEVQTFDVCQNCEPGDRVSSCRERDHRLRWRFIGQSLLSIEELSPNIADFKEEDSGTVSDDSMIDV</sequence>
<evidence type="ECO:0000313" key="4">
    <source>
        <dbReference type="EMBL" id="KAG5772707.1"/>
    </source>
</evidence>
<dbReference type="OrthoDB" id="4951794at2759"/>
<evidence type="ECO:0000256" key="2">
    <source>
        <dbReference type="ARBA" id="ARBA00023043"/>
    </source>
</evidence>
<evidence type="ECO:0008006" key="6">
    <source>
        <dbReference type="Google" id="ProtNLM"/>
    </source>
</evidence>
<keyword evidence="5" id="KW-1185">Reference proteome</keyword>
<accession>A0A9P7LAI8</accession>
<gene>
    <name evidence="4" type="ORF">H9Q72_001207</name>
</gene>
<proteinExistence type="predicted"/>
<feature type="repeat" description="ANK" evidence="3">
    <location>
        <begin position="267"/>
        <end position="299"/>
    </location>
</feature>
<dbReference type="PROSITE" id="PS50297">
    <property type="entry name" value="ANK_REP_REGION"/>
    <property type="match status" value="2"/>
</dbReference>
<dbReference type="SUPFAM" id="SSF48403">
    <property type="entry name" value="Ankyrin repeat"/>
    <property type="match status" value="1"/>
</dbReference>
<comment type="caution">
    <text evidence="4">The sequence shown here is derived from an EMBL/GenBank/DDBJ whole genome shotgun (WGS) entry which is preliminary data.</text>
</comment>
<feature type="repeat" description="ANK" evidence="3">
    <location>
        <begin position="340"/>
        <end position="375"/>
    </location>
</feature>
<dbReference type="PROSITE" id="PS50088">
    <property type="entry name" value="ANK_REPEAT"/>
    <property type="match status" value="4"/>
</dbReference>
<dbReference type="AlphaFoldDB" id="A0A9P7LAI8"/>
<dbReference type="SMART" id="SM00248">
    <property type="entry name" value="ANK"/>
    <property type="match status" value="9"/>
</dbReference>
<feature type="repeat" description="ANK" evidence="3">
    <location>
        <begin position="199"/>
        <end position="231"/>
    </location>
</feature>
<keyword evidence="2 3" id="KW-0040">ANK repeat</keyword>
<evidence type="ECO:0000313" key="5">
    <source>
        <dbReference type="Proteomes" id="UP000750502"/>
    </source>
</evidence>
<dbReference type="Proteomes" id="UP000750502">
    <property type="component" value="Unassembled WGS sequence"/>
</dbReference>
<evidence type="ECO:0000256" key="3">
    <source>
        <dbReference type="PROSITE-ProRule" id="PRU00023"/>
    </source>
</evidence>
<dbReference type="Gene3D" id="1.25.40.20">
    <property type="entry name" value="Ankyrin repeat-containing domain"/>
    <property type="match status" value="1"/>
</dbReference>
<organism evidence="4 5">
    <name type="scientific">Fusarium xylarioides</name>
    <dbReference type="NCBI Taxonomy" id="221167"/>
    <lineage>
        <taxon>Eukaryota</taxon>
        <taxon>Fungi</taxon>
        <taxon>Dikarya</taxon>
        <taxon>Ascomycota</taxon>
        <taxon>Pezizomycotina</taxon>
        <taxon>Sordariomycetes</taxon>
        <taxon>Hypocreomycetidae</taxon>
        <taxon>Hypocreales</taxon>
        <taxon>Nectriaceae</taxon>
        <taxon>Fusarium</taxon>
        <taxon>Fusarium fujikuroi species complex</taxon>
    </lineage>
</organism>